<gene>
    <name evidence="15" type="ORF">g.30935</name>
</gene>
<evidence type="ECO:0000256" key="4">
    <source>
        <dbReference type="ARBA" id="ARBA00006484"/>
    </source>
</evidence>
<keyword evidence="5" id="KW-0256">Endoplasmic reticulum</keyword>
<dbReference type="InterPro" id="IPR002347">
    <property type="entry name" value="SDR_fam"/>
</dbReference>
<dbReference type="PRINTS" id="PR00080">
    <property type="entry name" value="SDRFAMILY"/>
</dbReference>
<comment type="function">
    <text evidence="11">Catalyzes the reduction of 3'-oxosphinganine (3-ketodihydrosphingosine/KDS) to sphinganine (dihydrosphingosine/DHS), the second step of de novo sphingolipid biosynthesis.</text>
</comment>
<comment type="similarity">
    <text evidence="4 13">Belongs to the short-chain dehydrogenases/reductases (SDR) family.</text>
</comment>
<dbReference type="EMBL" id="GECU01027914">
    <property type="protein sequence ID" value="JAS79792.1"/>
    <property type="molecule type" value="Transcribed_RNA"/>
</dbReference>
<evidence type="ECO:0000256" key="2">
    <source>
        <dbReference type="ARBA" id="ARBA00004760"/>
    </source>
</evidence>
<feature type="transmembrane region" description="Helical" evidence="14">
    <location>
        <begin position="15"/>
        <end position="35"/>
    </location>
</feature>
<dbReference type="PRINTS" id="PR00081">
    <property type="entry name" value="GDHRDH"/>
</dbReference>
<evidence type="ECO:0000256" key="7">
    <source>
        <dbReference type="ARBA" id="ARBA00022919"/>
    </source>
</evidence>
<dbReference type="EC" id="1.1.1.102" evidence="10"/>
<accession>A0A1B6HYQ1</accession>
<keyword evidence="9" id="KW-0443">Lipid metabolism</keyword>
<dbReference type="SUPFAM" id="SSF51735">
    <property type="entry name" value="NAD(P)-binding Rossmann-fold domains"/>
    <property type="match status" value="1"/>
</dbReference>
<name>A0A1B6HYQ1_9HEMI</name>
<dbReference type="PANTHER" id="PTHR43550:SF3">
    <property type="entry name" value="3-KETODIHYDROSPHINGOSINE REDUCTASE"/>
    <property type="match status" value="1"/>
</dbReference>
<protein>
    <recommendedName>
        <fullName evidence="10">3-dehydrosphinganine reductase</fullName>
        <ecNumber evidence="10">1.1.1.102</ecNumber>
    </recommendedName>
</protein>
<feature type="transmembrane region" description="Helical" evidence="14">
    <location>
        <begin position="306"/>
        <end position="325"/>
    </location>
</feature>
<sequence length="345" mass="37255">MEDKVDGVTIFVLSFYGPILTAILVLFVFLLFYVMKFRSSLKNDSFTGQHVVVTGGSSGIGKSVAIQAAARGANVTIIARDPNKLRSAKEEISQSCSSSLQRIVTISLDVTSDAELVAKSLAEVEEASGPIYMLINCAGQAVCGKIEDTPINDFKYMMDLNYYGTVYPTRAVLPGMKARGKGHIVITSSQAGMLGIYGLAAYSASKYALRGFAESLDMEVRPYGLRVTVCLPPDTDTPGFEIEEKNKPMETRLISQTSGLLSPEVVASQLLSDAVAGKFFSTVGFEGFMLTTVCAGMSPVTSVVDLISQVTLMGLIRLVSVYYLLSFQSIVKKCMKNKDLAKRSE</sequence>
<keyword evidence="8" id="KW-0560">Oxidoreductase</keyword>
<dbReference type="Gene3D" id="3.40.50.720">
    <property type="entry name" value="NAD(P)-binding Rossmann-like Domain"/>
    <property type="match status" value="1"/>
</dbReference>
<dbReference type="CDD" id="cd08939">
    <property type="entry name" value="KDSR-like_SDR_c"/>
    <property type="match status" value="1"/>
</dbReference>
<comment type="catalytic activity">
    <reaction evidence="12">
        <text>sphinganine + NADP(+) = 3-oxosphinganine + NADPH + H(+)</text>
        <dbReference type="Rhea" id="RHEA:22640"/>
        <dbReference type="ChEBI" id="CHEBI:15378"/>
        <dbReference type="ChEBI" id="CHEBI:57783"/>
        <dbReference type="ChEBI" id="CHEBI:57817"/>
        <dbReference type="ChEBI" id="CHEBI:58299"/>
        <dbReference type="ChEBI" id="CHEBI:58349"/>
        <dbReference type="EC" id="1.1.1.102"/>
    </reaction>
    <physiologicalReaction direction="right-to-left" evidence="12">
        <dbReference type="Rhea" id="RHEA:22642"/>
    </physiologicalReaction>
</comment>
<dbReference type="AlphaFoldDB" id="A0A1B6HYQ1"/>
<evidence type="ECO:0000256" key="9">
    <source>
        <dbReference type="ARBA" id="ARBA00023098"/>
    </source>
</evidence>
<dbReference type="GO" id="GO:0030148">
    <property type="term" value="P:sphingolipid biosynthetic process"/>
    <property type="evidence" value="ECO:0007669"/>
    <property type="project" value="InterPro"/>
</dbReference>
<evidence type="ECO:0000256" key="10">
    <source>
        <dbReference type="ARBA" id="ARBA00026112"/>
    </source>
</evidence>
<evidence type="ECO:0000256" key="11">
    <source>
        <dbReference type="ARBA" id="ARBA00044737"/>
    </source>
</evidence>
<evidence type="ECO:0000313" key="15">
    <source>
        <dbReference type="EMBL" id="JAS79792.1"/>
    </source>
</evidence>
<keyword evidence="14" id="KW-0472">Membrane</keyword>
<keyword evidence="7" id="KW-0746">Sphingolipid metabolism</keyword>
<dbReference type="Pfam" id="PF00106">
    <property type="entry name" value="adh_short"/>
    <property type="match status" value="1"/>
</dbReference>
<evidence type="ECO:0000256" key="13">
    <source>
        <dbReference type="RuleBase" id="RU000363"/>
    </source>
</evidence>
<evidence type="ECO:0000256" key="12">
    <source>
        <dbReference type="ARBA" id="ARBA00048930"/>
    </source>
</evidence>
<dbReference type="InterPro" id="IPR036291">
    <property type="entry name" value="NAD(P)-bd_dom_sf"/>
</dbReference>
<comment type="subcellular location">
    <subcellularLocation>
        <location evidence="1">Endoplasmic reticulum</location>
    </subcellularLocation>
</comment>
<dbReference type="FunFam" id="3.40.50.720:FF:000165">
    <property type="entry name" value="3-ketodihydrosphingosine reductase"/>
    <property type="match status" value="1"/>
</dbReference>
<keyword evidence="14" id="KW-1133">Transmembrane helix</keyword>
<comment type="pathway">
    <text evidence="3">Sphingolipid metabolism.</text>
</comment>
<dbReference type="GO" id="GO:0006666">
    <property type="term" value="P:3-keto-sphinganine metabolic process"/>
    <property type="evidence" value="ECO:0007669"/>
    <property type="project" value="InterPro"/>
</dbReference>
<evidence type="ECO:0000256" key="6">
    <source>
        <dbReference type="ARBA" id="ARBA00022857"/>
    </source>
</evidence>
<comment type="pathway">
    <text evidence="2">Lipid metabolism; sphingolipid metabolism.</text>
</comment>
<keyword evidence="6" id="KW-0521">NADP</keyword>
<evidence type="ECO:0000256" key="14">
    <source>
        <dbReference type="SAM" id="Phobius"/>
    </source>
</evidence>
<dbReference type="GO" id="GO:0047560">
    <property type="term" value="F:3-dehydrosphinganine reductase activity"/>
    <property type="evidence" value="ECO:0007669"/>
    <property type="project" value="UniProtKB-EC"/>
</dbReference>
<evidence type="ECO:0000256" key="5">
    <source>
        <dbReference type="ARBA" id="ARBA00022824"/>
    </source>
</evidence>
<dbReference type="GO" id="GO:0005789">
    <property type="term" value="C:endoplasmic reticulum membrane"/>
    <property type="evidence" value="ECO:0007669"/>
    <property type="project" value="TreeGrafter"/>
</dbReference>
<organism evidence="15">
    <name type="scientific">Homalodisca liturata</name>
    <dbReference type="NCBI Taxonomy" id="320908"/>
    <lineage>
        <taxon>Eukaryota</taxon>
        <taxon>Metazoa</taxon>
        <taxon>Ecdysozoa</taxon>
        <taxon>Arthropoda</taxon>
        <taxon>Hexapoda</taxon>
        <taxon>Insecta</taxon>
        <taxon>Pterygota</taxon>
        <taxon>Neoptera</taxon>
        <taxon>Paraneoptera</taxon>
        <taxon>Hemiptera</taxon>
        <taxon>Auchenorrhyncha</taxon>
        <taxon>Membracoidea</taxon>
        <taxon>Cicadellidae</taxon>
        <taxon>Cicadellinae</taxon>
        <taxon>Proconiini</taxon>
        <taxon>Homalodisca</taxon>
    </lineage>
</organism>
<dbReference type="InterPro" id="IPR045022">
    <property type="entry name" value="KDSR-like"/>
</dbReference>
<evidence type="ECO:0000256" key="3">
    <source>
        <dbReference type="ARBA" id="ARBA00004991"/>
    </source>
</evidence>
<keyword evidence="14" id="KW-0812">Transmembrane</keyword>
<proteinExistence type="inferred from homology"/>
<evidence type="ECO:0000256" key="1">
    <source>
        <dbReference type="ARBA" id="ARBA00004240"/>
    </source>
</evidence>
<reference evidence="15" key="1">
    <citation type="submission" date="2015-11" db="EMBL/GenBank/DDBJ databases">
        <title>De novo transcriptome assembly of four potential Pierce s Disease insect vectors from Arizona vineyards.</title>
        <authorList>
            <person name="Tassone E.E."/>
        </authorList>
    </citation>
    <scope>NUCLEOTIDE SEQUENCE</scope>
</reference>
<feature type="transmembrane region" description="Helical" evidence="14">
    <location>
        <begin position="279"/>
        <end position="300"/>
    </location>
</feature>
<dbReference type="PANTHER" id="PTHR43550">
    <property type="entry name" value="3-KETODIHYDROSPHINGOSINE REDUCTASE"/>
    <property type="match status" value="1"/>
</dbReference>
<evidence type="ECO:0000256" key="8">
    <source>
        <dbReference type="ARBA" id="ARBA00023002"/>
    </source>
</evidence>